<feature type="transmembrane region" description="Helical" evidence="1">
    <location>
        <begin position="535"/>
        <end position="553"/>
    </location>
</feature>
<keyword evidence="1" id="KW-0812">Transmembrane</keyword>
<keyword evidence="3" id="KW-1185">Reference proteome</keyword>
<proteinExistence type="predicted"/>
<protein>
    <recommendedName>
        <fullName evidence="4">Membrane protein 6-pyruvoyl-tetrahydropterin synthase-related domain-containing protein</fullName>
    </recommendedName>
</protein>
<evidence type="ECO:0000256" key="1">
    <source>
        <dbReference type="SAM" id="Phobius"/>
    </source>
</evidence>
<feature type="transmembrane region" description="Helical" evidence="1">
    <location>
        <begin position="370"/>
        <end position="389"/>
    </location>
</feature>
<evidence type="ECO:0008006" key="4">
    <source>
        <dbReference type="Google" id="ProtNLM"/>
    </source>
</evidence>
<comment type="caution">
    <text evidence="2">The sequence shown here is derived from an EMBL/GenBank/DDBJ whole genome shotgun (WGS) entry which is preliminary data.</text>
</comment>
<feature type="transmembrane region" description="Helical" evidence="1">
    <location>
        <begin position="160"/>
        <end position="177"/>
    </location>
</feature>
<keyword evidence="1" id="KW-1133">Transmembrane helix</keyword>
<feature type="transmembrane region" description="Helical" evidence="1">
    <location>
        <begin position="183"/>
        <end position="216"/>
    </location>
</feature>
<organism evidence="2 3">
    <name type="scientific">Apilactobacillus nanyangensis</name>
    <dbReference type="NCBI Taxonomy" id="2799579"/>
    <lineage>
        <taxon>Bacteria</taxon>
        <taxon>Bacillati</taxon>
        <taxon>Bacillota</taxon>
        <taxon>Bacilli</taxon>
        <taxon>Lactobacillales</taxon>
        <taxon>Lactobacillaceae</taxon>
        <taxon>Apilactobacillus</taxon>
    </lineage>
</organism>
<dbReference type="RefSeq" id="WP_248596829.1">
    <property type="nucleotide sequence ID" value="NZ_JAJIAR010000010.1"/>
</dbReference>
<feature type="transmembrane region" description="Helical" evidence="1">
    <location>
        <begin position="280"/>
        <end position="299"/>
    </location>
</feature>
<feature type="transmembrane region" description="Helical" evidence="1">
    <location>
        <begin position="136"/>
        <end position="153"/>
    </location>
</feature>
<evidence type="ECO:0000313" key="2">
    <source>
        <dbReference type="EMBL" id="MCK8611903.1"/>
    </source>
</evidence>
<dbReference type="Proteomes" id="UP001522816">
    <property type="component" value="Unassembled WGS sequence"/>
</dbReference>
<dbReference type="EMBL" id="JAJIAR010000010">
    <property type="protein sequence ID" value="MCK8611903.1"/>
    <property type="molecule type" value="Genomic_DNA"/>
</dbReference>
<keyword evidence="1" id="KW-0472">Membrane</keyword>
<reference evidence="2 3" key="1">
    <citation type="submission" date="2021-11" db="EMBL/GenBank/DDBJ databases">
        <title>Comparative genomics of bee honey and flower isolates.</title>
        <authorList>
            <person name="Bechtner J.D."/>
            <person name="Gallus M.K."/>
            <person name="Ehrmann M."/>
        </authorList>
    </citation>
    <scope>NUCLEOTIDE SEQUENCE [LARGE SCALE GENOMIC DNA]</scope>
    <source>
        <strain evidence="2 3">7</strain>
    </source>
</reference>
<name>A0ABT0HY95_9LACO</name>
<accession>A0ABT0HY95</accession>
<evidence type="ECO:0000313" key="3">
    <source>
        <dbReference type="Proteomes" id="UP001522816"/>
    </source>
</evidence>
<feature type="transmembrane region" description="Helical" evidence="1">
    <location>
        <begin position="311"/>
        <end position="330"/>
    </location>
</feature>
<feature type="transmembrane region" description="Helical" evidence="1">
    <location>
        <begin position="342"/>
        <end position="358"/>
    </location>
</feature>
<sequence length="560" mass="64497">MNSIKENVHNFFKRNFFILLVFIFISMVTGVLFLHSKFVIGTTDLYFHWQRILDLKSAISHGDFYPSLALDKINQTGSAVMSMYPKANLYPIVLLSYFFNDFTKLIPIIFVLRNLLSFLISYYSCYSYNKNRKVSFLFSISYTLTPLLLFYGVQGYDIGVSSSMIFMPLILFGFLGLLKNNDWIELTIGMSCIILCHILNSVIIVCFLSVFMIFNVKKFMDKSKIKSLCKAVFNTVMITSVFFIPFLILNLNNKISLPENTWLLNGTDVQTLFFSSLNNIVSTASVSVTGVLGLVVSILLYKRLNLYSKQLLLISIIFILICTNIFPWSILEHTFIKDALQFPTRLYVIPQLLLNLLFAENIFKVFDKKVNSVIVLTVSIFIILLMHLGSQKQMINANRYNDPLNKPFWWHNNFVIKSNSDFYNLANSSAQIQDYYPRATLNSSYVLNNHLATYDNNKKISFVLKGNGKYNFKSNIHVKRLTIPFIYYNGMTYNVRLDGKSINYGHNNNSLMTIDNITSGNHVLIIIVKKTGLEIFSYFLFLIGILILITGIFKKYFKTI</sequence>
<feature type="transmembrane region" description="Helical" evidence="1">
    <location>
        <begin position="16"/>
        <end position="34"/>
    </location>
</feature>
<gene>
    <name evidence="2" type="ORF">LNP10_05240</name>
</gene>
<feature type="transmembrane region" description="Helical" evidence="1">
    <location>
        <begin position="228"/>
        <end position="248"/>
    </location>
</feature>